<dbReference type="InterPro" id="IPR013221">
    <property type="entry name" value="Mur_ligase_cen"/>
</dbReference>
<evidence type="ECO:0000256" key="3">
    <source>
        <dbReference type="ARBA" id="ARBA00022618"/>
    </source>
</evidence>
<dbReference type="SUPFAM" id="SSF53244">
    <property type="entry name" value="MurD-like peptide ligases, peptide-binding domain"/>
    <property type="match status" value="1"/>
</dbReference>
<dbReference type="InterPro" id="IPR004101">
    <property type="entry name" value="Mur_ligase_C"/>
</dbReference>
<dbReference type="InterPro" id="IPR000713">
    <property type="entry name" value="Mur_ligase_N"/>
</dbReference>
<dbReference type="Gene3D" id="3.90.190.20">
    <property type="entry name" value="Mur ligase, C-terminal domain"/>
    <property type="match status" value="1"/>
</dbReference>
<dbReference type="UniPathway" id="UPA00219"/>
<evidence type="ECO:0000259" key="13">
    <source>
        <dbReference type="Pfam" id="PF02875"/>
    </source>
</evidence>
<keyword evidence="2 10" id="KW-0436">Ligase</keyword>
<dbReference type="HAMAP" id="MF_02019">
    <property type="entry name" value="MurF"/>
    <property type="match status" value="1"/>
</dbReference>
<dbReference type="SUPFAM" id="SSF63418">
    <property type="entry name" value="MurE/MurF N-terminal domain"/>
    <property type="match status" value="1"/>
</dbReference>
<evidence type="ECO:0000313" key="15">
    <source>
        <dbReference type="EMBL" id="ALF59633.1"/>
    </source>
</evidence>
<keyword evidence="7 10" id="KW-0573">Peptidoglycan synthesis</keyword>
<dbReference type="Proteomes" id="UP000059847">
    <property type="component" value="Chromosome"/>
</dbReference>
<dbReference type="OrthoDB" id="9801978at2"/>
<comment type="function">
    <text evidence="10 11">Involved in cell wall formation. Catalyzes the final step in the synthesis of UDP-N-acetylmuramoyl-pentapeptide, the precursor of murein.</text>
</comment>
<keyword evidence="3 10" id="KW-0132">Cell division</keyword>
<dbReference type="SUPFAM" id="SSF53623">
    <property type="entry name" value="MurD-like peptide ligases, catalytic domain"/>
    <property type="match status" value="1"/>
</dbReference>
<dbReference type="KEGG" id="pur:AOC03_05840"/>
<keyword evidence="9 10" id="KW-0961">Cell wall biogenesis/degradation</keyword>
<reference evidence="15 16" key="1">
    <citation type="submission" date="2015-09" db="EMBL/GenBank/DDBJ databases">
        <title>Complete genome of Psychrobacter urativorans R10.10B.</title>
        <authorList>
            <person name="See-Too W.S."/>
            <person name="Chan K.G."/>
        </authorList>
    </citation>
    <scope>NUCLEOTIDE SEQUENCE [LARGE SCALE GENOMIC DNA]</scope>
    <source>
        <strain evidence="15 16">R10.10B</strain>
    </source>
</reference>
<evidence type="ECO:0000256" key="1">
    <source>
        <dbReference type="ARBA" id="ARBA00022490"/>
    </source>
</evidence>
<keyword evidence="5 10" id="KW-0067">ATP-binding</keyword>
<dbReference type="NCBIfam" id="TIGR01143">
    <property type="entry name" value="murF"/>
    <property type="match status" value="1"/>
</dbReference>
<evidence type="ECO:0000256" key="7">
    <source>
        <dbReference type="ARBA" id="ARBA00022984"/>
    </source>
</evidence>
<evidence type="ECO:0000256" key="6">
    <source>
        <dbReference type="ARBA" id="ARBA00022960"/>
    </source>
</evidence>
<dbReference type="Gene3D" id="3.40.1190.10">
    <property type="entry name" value="Mur-like, catalytic domain"/>
    <property type="match status" value="1"/>
</dbReference>
<keyword evidence="1 10" id="KW-0963">Cytoplasm</keyword>
<dbReference type="InterPro" id="IPR005863">
    <property type="entry name" value="UDP-N-AcMur_synth"/>
</dbReference>
<proteinExistence type="inferred from homology"/>
<comment type="subcellular location">
    <subcellularLocation>
        <location evidence="10 11">Cytoplasm</location>
    </subcellularLocation>
</comment>
<dbReference type="InterPro" id="IPR035911">
    <property type="entry name" value="MurE/MurF_N"/>
</dbReference>
<dbReference type="EMBL" id="CP012678">
    <property type="protein sequence ID" value="ALF59633.1"/>
    <property type="molecule type" value="Genomic_DNA"/>
</dbReference>
<keyword evidence="16" id="KW-1185">Reference proteome</keyword>
<dbReference type="RefSeq" id="WP_062534178.1">
    <property type="nucleotide sequence ID" value="NZ_CP012678.1"/>
</dbReference>
<dbReference type="GO" id="GO:0051301">
    <property type="term" value="P:cell division"/>
    <property type="evidence" value="ECO:0007669"/>
    <property type="project" value="UniProtKB-KW"/>
</dbReference>
<evidence type="ECO:0000256" key="11">
    <source>
        <dbReference type="RuleBase" id="RU004136"/>
    </source>
</evidence>
<keyword evidence="4 10" id="KW-0547">Nucleotide-binding</keyword>
<evidence type="ECO:0000313" key="16">
    <source>
        <dbReference type="Proteomes" id="UP000059847"/>
    </source>
</evidence>
<dbReference type="Pfam" id="PF08245">
    <property type="entry name" value="Mur_ligase_M"/>
    <property type="match status" value="1"/>
</dbReference>
<feature type="domain" description="Mur ligase N-terminal catalytic" evidence="12">
    <location>
        <begin position="55"/>
        <end position="126"/>
    </location>
</feature>
<accession>A0A0M3V8R3</accession>
<dbReference type="PANTHER" id="PTHR43024">
    <property type="entry name" value="UDP-N-ACETYLMURAMOYL-TRIPEPTIDE--D-ALANYL-D-ALANINE LIGASE"/>
    <property type="match status" value="1"/>
</dbReference>
<dbReference type="GO" id="GO:0005524">
    <property type="term" value="F:ATP binding"/>
    <property type="evidence" value="ECO:0007669"/>
    <property type="project" value="UniProtKB-UniRule"/>
</dbReference>
<dbReference type="InterPro" id="IPR051046">
    <property type="entry name" value="MurCDEF_CellWall_CoF430Synth"/>
</dbReference>
<protein>
    <recommendedName>
        <fullName evidence="10 11">UDP-N-acetylmuramoyl-tripeptide--D-alanyl-D-alanine ligase</fullName>
        <ecNumber evidence="10 11">6.3.2.10</ecNumber>
    </recommendedName>
    <alternativeName>
        <fullName evidence="10">D-alanyl-D-alanine-adding enzyme</fullName>
    </alternativeName>
</protein>
<evidence type="ECO:0000259" key="14">
    <source>
        <dbReference type="Pfam" id="PF08245"/>
    </source>
</evidence>
<evidence type="ECO:0000256" key="2">
    <source>
        <dbReference type="ARBA" id="ARBA00022598"/>
    </source>
</evidence>
<comment type="similarity">
    <text evidence="10">Belongs to the MurCDEF family. MurF subfamily.</text>
</comment>
<comment type="catalytic activity">
    <reaction evidence="10 11">
        <text>D-alanyl-D-alanine + UDP-N-acetyl-alpha-D-muramoyl-L-alanyl-gamma-D-glutamyl-meso-2,6-diaminopimelate + ATP = UDP-N-acetyl-alpha-D-muramoyl-L-alanyl-gamma-D-glutamyl-meso-2,6-diaminopimeloyl-D-alanyl-D-alanine + ADP + phosphate + H(+)</text>
        <dbReference type="Rhea" id="RHEA:28374"/>
        <dbReference type="ChEBI" id="CHEBI:15378"/>
        <dbReference type="ChEBI" id="CHEBI:30616"/>
        <dbReference type="ChEBI" id="CHEBI:43474"/>
        <dbReference type="ChEBI" id="CHEBI:57822"/>
        <dbReference type="ChEBI" id="CHEBI:61386"/>
        <dbReference type="ChEBI" id="CHEBI:83905"/>
        <dbReference type="ChEBI" id="CHEBI:456216"/>
        <dbReference type="EC" id="6.3.2.10"/>
    </reaction>
</comment>
<dbReference type="Gene3D" id="3.40.1390.10">
    <property type="entry name" value="MurE/MurF, N-terminal domain"/>
    <property type="match status" value="1"/>
</dbReference>
<evidence type="ECO:0000256" key="9">
    <source>
        <dbReference type="ARBA" id="ARBA00023316"/>
    </source>
</evidence>
<dbReference type="STRING" id="45610.AOC03_05840"/>
<dbReference type="GO" id="GO:0008360">
    <property type="term" value="P:regulation of cell shape"/>
    <property type="evidence" value="ECO:0007669"/>
    <property type="project" value="UniProtKB-KW"/>
</dbReference>
<feature type="binding site" evidence="10">
    <location>
        <begin position="140"/>
        <end position="146"/>
    </location>
    <ligand>
        <name>ATP</name>
        <dbReference type="ChEBI" id="CHEBI:30616"/>
    </ligand>
</feature>
<dbReference type="Pfam" id="PF02875">
    <property type="entry name" value="Mur_ligase_C"/>
    <property type="match status" value="1"/>
</dbReference>
<dbReference type="PANTHER" id="PTHR43024:SF1">
    <property type="entry name" value="UDP-N-ACETYLMURAMOYL-TRIPEPTIDE--D-ALANYL-D-ALANINE LIGASE"/>
    <property type="match status" value="1"/>
</dbReference>
<dbReference type="GO" id="GO:0008766">
    <property type="term" value="F:UDP-N-acetylmuramoylalanyl-D-glutamyl-2,6-diaminopimelate-D-alanyl-D-alanine ligase activity"/>
    <property type="evidence" value="ECO:0007669"/>
    <property type="project" value="RHEA"/>
</dbReference>
<dbReference type="InterPro" id="IPR036615">
    <property type="entry name" value="Mur_ligase_C_dom_sf"/>
</dbReference>
<dbReference type="GO" id="GO:0071555">
    <property type="term" value="P:cell wall organization"/>
    <property type="evidence" value="ECO:0007669"/>
    <property type="project" value="UniProtKB-KW"/>
</dbReference>
<dbReference type="InterPro" id="IPR036565">
    <property type="entry name" value="Mur-like_cat_sf"/>
</dbReference>
<comment type="pathway">
    <text evidence="10 11">Cell wall biogenesis; peptidoglycan biosynthesis.</text>
</comment>
<evidence type="ECO:0000259" key="12">
    <source>
        <dbReference type="Pfam" id="PF01225"/>
    </source>
</evidence>
<gene>
    <name evidence="10" type="primary">murF</name>
    <name evidence="15" type="ORF">AOC03_05840</name>
</gene>
<dbReference type="AlphaFoldDB" id="A0A0M3V8R3"/>
<organism evidence="15 16">
    <name type="scientific">Psychrobacter urativorans</name>
    <dbReference type="NCBI Taxonomy" id="45610"/>
    <lineage>
        <taxon>Bacteria</taxon>
        <taxon>Pseudomonadati</taxon>
        <taxon>Pseudomonadota</taxon>
        <taxon>Gammaproteobacteria</taxon>
        <taxon>Moraxellales</taxon>
        <taxon>Moraxellaceae</taxon>
        <taxon>Psychrobacter</taxon>
    </lineage>
</organism>
<evidence type="ECO:0000256" key="4">
    <source>
        <dbReference type="ARBA" id="ARBA00022741"/>
    </source>
</evidence>
<evidence type="ECO:0000256" key="10">
    <source>
        <dbReference type="HAMAP-Rule" id="MF_02019"/>
    </source>
</evidence>
<name>A0A0M3V8R3_9GAMM</name>
<keyword evidence="6 10" id="KW-0133">Cell shape</keyword>
<dbReference type="GO" id="GO:0009252">
    <property type="term" value="P:peptidoglycan biosynthetic process"/>
    <property type="evidence" value="ECO:0007669"/>
    <property type="project" value="UniProtKB-UniRule"/>
</dbReference>
<dbReference type="GO" id="GO:0005737">
    <property type="term" value="C:cytoplasm"/>
    <property type="evidence" value="ECO:0007669"/>
    <property type="project" value="UniProtKB-SubCell"/>
</dbReference>
<dbReference type="Pfam" id="PF01225">
    <property type="entry name" value="Mur_ligase"/>
    <property type="match status" value="1"/>
</dbReference>
<evidence type="ECO:0000256" key="8">
    <source>
        <dbReference type="ARBA" id="ARBA00023306"/>
    </source>
</evidence>
<evidence type="ECO:0000256" key="5">
    <source>
        <dbReference type="ARBA" id="ARBA00022840"/>
    </source>
</evidence>
<sequence>MTADNNSRQSQGLYVWQADNLLAATATLDGHWQLGDNQIESSHADLAVNIASTRIATDTRKIQAGDIFLAISGDNFDGHDYINTAAAQGAVAVIISRPMASDIANSIPQLVVSDTRLALGQLAAYRRQQHPDLTIIAITGSSGKTTAKEMLGSIFSRLAPTLITRGNLNNDFGVPMMMLELTDQHRYAILELGANHIGEIAYTTELVRPDVACILNIGTAHLGEFGSRDGICQTKAEIFHTLTDKQVAIVPDTDDYAQQLRNIAKTHTSQVLGFGSTDVTASDIKIHAEGSEFTLHLGSQAGAVRLPLAGEHNVSNALAAAACAYALNIDINDIVIGLNNARPAKGRLDSQMLGEHRLIDDTYNANPHSVRAAAHVLAAQTGTQIMVLGDIGELGEAAVSEHHNLGRAIADTGIDMLLCVGEFAPHSVAGANTNINANAASSIEAHAFTDKSHLLDFLQPYLQAQQAQPCTVLFKGSRSMEMETLIDALVKE</sequence>
<feature type="domain" description="Mur ligase central" evidence="14">
    <location>
        <begin position="138"/>
        <end position="324"/>
    </location>
</feature>
<feature type="domain" description="Mur ligase C-terminal" evidence="13">
    <location>
        <begin position="357"/>
        <end position="478"/>
    </location>
</feature>
<dbReference type="EC" id="6.3.2.10" evidence="10 11"/>
<dbReference type="GO" id="GO:0047480">
    <property type="term" value="F:UDP-N-acetylmuramoyl-tripeptide-D-alanyl-D-alanine ligase activity"/>
    <property type="evidence" value="ECO:0007669"/>
    <property type="project" value="UniProtKB-UniRule"/>
</dbReference>
<keyword evidence="8 10" id="KW-0131">Cell cycle</keyword>